<dbReference type="Proteomes" id="UP000738349">
    <property type="component" value="Unassembled WGS sequence"/>
</dbReference>
<keyword evidence="1" id="KW-1133">Transmembrane helix</keyword>
<dbReference type="OrthoDB" id="10649175at2759"/>
<protein>
    <submittedName>
        <fullName evidence="2">Uncharacterized protein</fullName>
    </submittedName>
</protein>
<evidence type="ECO:0000313" key="3">
    <source>
        <dbReference type="Proteomes" id="UP000738349"/>
    </source>
</evidence>
<comment type="caution">
    <text evidence="2">The sequence shown here is derived from an EMBL/GenBank/DDBJ whole genome shotgun (WGS) entry which is preliminary data.</text>
</comment>
<feature type="transmembrane region" description="Helical" evidence="1">
    <location>
        <begin position="6"/>
        <end position="28"/>
    </location>
</feature>
<evidence type="ECO:0000256" key="1">
    <source>
        <dbReference type="SAM" id="Phobius"/>
    </source>
</evidence>
<gene>
    <name evidence="2" type="ORF">EDB81DRAFT_161307</name>
</gene>
<keyword evidence="1" id="KW-0472">Membrane</keyword>
<keyword evidence="3" id="KW-1185">Reference proteome</keyword>
<accession>A0A9P9FPN7</accession>
<evidence type="ECO:0000313" key="2">
    <source>
        <dbReference type="EMBL" id="KAH7170336.1"/>
    </source>
</evidence>
<dbReference type="AlphaFoldDB" id="A0A9P9FPN7"/>
<sequence>MLAMTTMMAGLVLMMAGAYALLPCLYFVDFWLRRGQDEPKTAPVMTMGGAMANMDFLSPPVALLLRPSSFITALSSNKHLRPTSRSYVVKWAASNTCRWCNAMYFVRTYSAHRPRHIPGSASIVRLCFLCCYPLQL</sequence>
<dbReference type="EMBL" id="JAGMUV010000002">
    <property type="protein sequence ID" value="KAH7170336.1"/>
    <property type="molecule type" value="Genomic_DNA"/>
</dbReference>
<name>A0A9P9FPN7_9HYPO</name>
<keyword evidence="1" id="KW-0812">Transmembrane</keyword>
<reference evidence="2" key="1">
    <citation type="journal article" date="2021" name="Nat. Commun.">
        <title>Genetic determinants of endophytism in the Arabidopsis root mycobiome.</title>
        <authorList>
            <person name="Mesny F."/>
            <person name="Miyauchi S."/>
            <person name="Thiergart T."/>
            <person name="Pickel B."/>
            <person name="Atanasova L."/>
            <person name="Karlsson M."/>
            <person name="Huettel B."/>
            <person name="Barry K.W."/>
            <person name="Haridas S."/>
            <person name="Chen C."/>
            <person name="Bauer D."/>
            <person name="Andreopoulos W."/>
            <person name="Pangilinan J."/>
            <person name="LaButti K."/>
            <person name="Riley R."/>
            <person name="Lipzen A."/>
            <person name="Clum A."/>
            <person name="Drula E."/>
            <person name="Henrissat B."/>
            <person name="Kohler A."/>
            <person name="Grigoriev I.V."/>
            <person name="Martin F.M."/>
            <person name="Hacquard S."/>
        </authorList>
    </citation>
    <scope>NUCLEOTIDE SEQUENCE</scope>
    <source>
        <strain evidence="2">MPI-CAGE-AT-0147</strain>
    </source>
</reference>
<proteinExistence type="predicted"/>
<organism evidence="2 3">
    <name type="scientific">Dactylonectria macrodidyma</name>
    <dbReference type="NCBI Taxonomy" id="307937"/>
    <lineage>
        <taxon>Eukaryota</taxon>
        <taxon>Fungi</taxon>
        <taxon>Dikarya</taxon>
        <taxon>Ascomycota</taxon>
        <taxon>Pezizomycotina</taxon>
        <taxon>Sordariomycetes</taxon>
        <taxon>Hypocreomycetidae</taxon>
        <taxon>Hypocreales</taxon>
        <taxon>Nectriaceae</taxon>
        <taxon>Dactylonectria</taxon>
    </lineage>
</organism>